<dbReference type="InterPro" id="IPR011660">
    <property type="entry name" value="VapB-like"/>
</dbReference>
<proteinExistence type="predicted"/>
<evidence type="ECO:0000313" key="1">
    <source>
        <dbReference type="EMBL" id="KJV09851.1"/>
    </source>
</evidence>
<keyword evidence="2" id="KW-1185">Reference proteome</keyword>
<name>A0A0F3IT13_9PROT</name>
<dbReference type="AlphaFoldDB" id="A0A0F3IT13"/>
<evidence type="ECO:0000313" key="2">
    <source>
        <dbReference type="Proteomes" id="UP000033774"/>
    </source>
</evidence>
<protein>
    <submittedName>
        <fullName evidence="1">Histidinol dehydrogenase</fullName>
    </submittedName>
</protein>
<dbReference type="OrthoDB" id="8301496at2"/>
<dbReference type="PATRIC" id="fig|552518.3.peg.1055"/>
<dbReference type="Proteomes" id="UP000033774">
    <property type="component" value="Unassembled WGS sequence"/>
</dbReference>
<dbReference type="Pfam" id="PF07704">
    <property type="entry name" value="PSK_trans_fac"/>
    <property type="match status" value="1"/>
</dbReference>
<accession>A0A0F3IT13</accession>
<organism evidence="1 2">
    <name type="scientific">Elstera litoralis</name>
    <dbReference type="NCBI Taxonomy" id="552518"/>
    <lineage>
        <taxon>Bacteria</taxon>
        <taxon>Pseudomonadati</taxon>
        <taxon>Pseudomonadota</taxon>
        <taxon>Alphaproteobacteria</taxon>
        <taxon>Rhodospirillales</taxon>
        <taxon>Rhodospirillaceae</taxon>
        <taxon>Elstera</taxon>
    </lineage>
</organism>
<reference evidence="1 2" key="1">
    <citation type="submission" date="2015-03" db="EMBL/GenBank/DDBJ databases">
        <title>Draft genome sequence of Elstera litoralis.</title>
        <authorList>
            <person name="Rahalkar M.C."/>
            <person name="Dhakephalkar P.K."/>
            <person name="Pore S.D."/>
            <person name="Arora P."/>
            <person name="Kapse N.G."/>
            <person name="Pandit P.S."/>
        </authorList>
    </citation>
    <scope>NUCLEOTIDE SEQUENCE [LARGE SCALE GENOMIC DNA]</scope>
    <source>
        <strain evidence="1 2">Dia-1</strain>
    </source>
</reference>
<dbReference type="RefSeq" id="WP_045775525.1">
    <property type="nucleotide sequence ID" value="NZ_LAJY01000201.1"/>
</dbReference>
<sequence length="82" mass="9260">MPLYVRDDDVLALAVELQRLTGAPTKTEAVRQALRHEIERTQQARPLREKLARARAKADEIGVGGDPDFDMKAYTDALWARI</sequence>
<dbReference type="EMBL" id="LAJY01000201">
    <property type="protein sequence ID" value="KJV09851.1"/>
    <property type="molecule type" value="Genomic_DNA"/>
</dbReference>
<gene>
    <name evidence="1" type="ORF">VZ95_08840</name>
</gene>
<comment type="caution">
    <text evidence="1">The sequence shown here is derived from an EMBL/GenBank/DDBJ whole genome shotgun (WGS) entry which is preliminary data.</text>
</comment>